<dbReference type="RefSeq" id="WP_045777799.1">
    <property type="nucleotide sequence ID" value="NZ_LAJX01000007.1"/>
</dbReference>
<dbReference type="AlphaFoldDB" id="A0A0F3IN93"/>
<protein>
    <submittedName>
        <fullName evidence="1">Uncharacterized protein</fullName>
    </submittedName>
</protein>
<gene>
    <name evidence="1" type="ORF">VZ94_01065</name>
</gene>
<dbReference type="Proteomes" id="UP000033684">
    <property type="component" value="Unassembled WGS sequence"/>
</dbReference>
<organism evidence="1 2">
    <name type="scientific">Methylocucumis oryzae</name>
    <dbReference type="NCBI Taxonomy" id="1632867"/>
    <lineage>
        <taxon>Bacteria</taxon>
        <taxon>Pseudomonadati</taxon>
        <taxon>Pseudomonadota</taxon>
        <taxon>Gammaproteobacteria</taxon>
        <taxon>Methylococcales</taxon>
        <taxon>Methylococcaceae</taxon>
        <taxon>Methylocucumis</taxon>
    </lineage>
</organism>
<proteinExistence type="predicted"/>
<evidence type="ECO:0000313" key="2">
    <source>
        <dbReference type="Proteomes" id="UP000033684"/>
    </source>
</evidence>
<dbReference type="EMBL" id="LAJX01000007">
    <property type="protein sequence ID" value="KJV08028.1"/>
    <property type="molecule type" value="Genomic_DNA"/>
</dbReference>
<comment type="caution">
    <text evidence="1">The sequence shown here is derived from an EMBL/GenBank/DDBJ whole genome shotgun (WGS) entry which is preliminary data.</text>
</comment>
<dbReference type="OrthoDB" id="6694697at2"/>
<reference evidence="1 2" key="2">
    <citation type="journal article" date="2016" name="Microb. Ecol.">
        <title>Genome Characteristics of a Novel Type I Methanotroph (Sn10-6) Isolated from a Flooded Indian Rice Field.</title>
        <authorList>
            <person name="Rahalkar M.C."/>
            <person name="Pandit P.S."/>
            <person name="Dhakephalkar P.K."/>
            <person name="Pore S."/>
            <person name="Arora P."/>
            <person name="Kapse N."/>
        </authorList>
    </citation>
    <scope>NUCLEOTIDE SEQUENCE [LARGE SCALE GENOMIC DNA]</scope>
    <source>
        <strain evidence="1 2">Sn10-6</strain>
    </source>
</reference>
<accession>A0A0F3IN93</accession>
<reference evidence="2" key="1">
    <citation type="submission" date="2015-03" db="EMBL/GenBank/DDBJ databases">
        <title>Draft genome sequence of a novel methanotroph (Sn10-6) isolated from flooded ricefield rhizosphere in India.</title>
        <authorList>
            <person name="Pandit P.S."/>
            <person name="Pore S.D."/>
            <person name="Arora P."/>
            <person name="Kapse N.G."/>
            <person name="Dhakephalkar P.K."/>
            <person name="Rahalkar M.C."/>
        </authorList>
    </citation>
    <scope>NUCLEOTIDE SEQUENCE [LARGE SCALE GENOMIC DNA]</scope>
    <source>
        <strain evidence="2">Sn10-6</strain>
    </source>
</reference>
<name>A0A0F3IN93_9GAMM</name>
<sequence>MRDLTLVSKRVYGNRDESLAVMASAGLNHIDQELKQGRMVLPNSTTLYQLKRQSGFESVAELRENFKPVWAE</sequence>
<keyword evidence="2" id="KW-1185">Reference proteome</keyword>
<evidence type="ECO:0000313" key="1">
    <source>
        <dbReference type="EMBL" id="KJV08028.1"/>
    </source>
</evidence>